<dbReference type="InterPro" id="IPR046357">
    <property type="entry name" value="PPIase_dom_sf"/>
</dbReference>
<evidence type="ECO:0000313" key="4">
    <source>
        <dbReference type="Proteomes" id="UP000193642"/>
    </source>
</evidence>
<gene>
    <name evidence="3" type="ORF">BCR33DRAFT_714370</name>
</gene>
<dbReference type="Proteomes" id="UP000193642">
    <property type="component" value="Unassembled WGS sequence"/>
</dbReference>
<dbReference type="OrthoDB" id="1902587at2759"/>
<dbReference type="EMBL" id="MCGO01000011">
    <property type="protein sequence ID" value="ORY48634.1"/>
    <property type="molecule type" value="Genomic_DNA"/>
</dbReference>
<dbReference type="Gene3D" id="3.10.50.40">
    <property type="match status" value="1"/>
</dbReference>
<accession>A0A1Y2CP66</accession>
<dbReference type="Pfam" id="PF00254">
    <property type="entry name" value="FKBP_C"/>
    <property type="match status" value="1"/>
</dbReference>
<evidence type="ECO:0000256" key="1">
    <source>
        <dbReference type="SAM" id="SignalP"/>
    </source>
</evidence>
<organism evidence="3 4">
    <name type="scientific">Rhizoclosmatium globosum</name>
    <dbReference type="NCBI Taxonomy" id="329046"/>
    <lineage>
        <taxon>Eukaryota</taxon>
        <taxon>Fungi</taxon>
        <taxon>Fungi incertae sedis</taxon>
        <taxon>Chytridiomycota</taxon>
        <taxon>Chytridiomycota incertae sedis</taxon>
        <taxon>Chytridiomycetes</taxon>
        <taxon>Chytridiales</taxon>
        <taxon>Chytriomycetaceae</taxon>
        <taxon>Rhizoclosmatium</taxon>
    </lineage>
</organism>
<feature type="domain" description="PPIase FKBP-type" evidence="2">
    <location>
        <begin position="59"/>
        <end position="123"/>
    </location>
</feature>
<dbReference type="STRING" id="329046.A0A1Y2CP66"/>
<dbReference type="AlphaFoldDB" id="A0A1Y2CP66"/>
<dbReference type="SUPFAM" id="SSF54534">
    <property type="entry name" value="FKBP-like"/>
    <property type="match status" value="1"/>
</dbReference>
<sequence length="154" mass="16897">MQLFGLILVLASSIVSANGVQQRREPPQQLEIKTAVPVKDCLRAVKIRDNIGSPENGMAEFIVGRRSNDYPAGMQEGLVGACLGESRHIVVPSELGFVPDPIYGYSSVPPKAPYGSVLEYHIRVDKIYGFKTPAEIAEARRKTRMSFKFCTGEA</sequence>
<dbReference type="GO" id="GO:0003755">
    <property type="term" value="F:peptidyl-prolyl cis-trans isomerase activity"/>
    <property type="evidence" value="ECO:0007669"/>
    <property type="project" value="InterPro"/>
</dbReference>
<evidence type="ECO:0000313" key="3">
    <source>
        <dbReference type="EMBL" id="ORY48634.1"/>
    </source>
</evidence>
<dbReference type="InterPro" id="IPR001179">
    <property type="entry name" value="PPIase_FKBP_dom"/>
</dbReference>
<comment type="caution">
    <text evidence="3">The sequence shown here is derived from an EMBL/GenBank/DDBJ whole genome shotgun (WGS) entry which is preliminary data.</text>
</comment>
<reference evidence="3 4" key="1">
    <citation type="submission" date="2016-07" db="EMBL/GenBank/DDBJ databases">
        <title>Pervasive Adenine N6-methylation of Active Genes in Fungi.</title>
        <authorList>
            <consortium name="DOE Joint Genome Institute"/>
            <person name="Mondo S.J."/>
            <person name="Dannebaum R.O."/>
            <person name="Kuo R.C."/>
            <person name="Labutti K."/>
            <person name="Haridas S."/>
            <person name="Kuo A."/>
            <person name="Salamov A."/>
            <person name="Ahrendt S.R."/>
            <person name="Lipzen A."/>
            <person name="Sullivan W."/>
            <person name="Andreopoulos W.B."/>
            <person name="Clum A."/>
            <person name="Lindquist E."/>
            <person name="Daum C."/>
            <person name="Ramamoorthy G.K."/>
            <person name="Gryganskyi A."/>
            <person name="Culley D."/>
            <person name="Magnuson J.K."/>
            <person name="James T.Y."/>
            <person name="O'Malley M.A."/>
            <person name="Stajich J.E."/>
            <person name="Spatafora J.W."/>
            <person name="Visel A."/>
            <person name="Grigoriev I.V."/>
        </authorList>
    </citation>
    <scope>NUCLEOTIDE SEQUENCE [LARGE SCALE GENOMIC DNA]</scope>
    <source>
        <strain evidence="3 4">JEL800</strain>
    </source>
</reference>
<feature type="chain" id="PRO_5012101488" description="PPIase FKBP-type domain-containing protein" evidence="1">
    <location>
        <begin position="18"/>
        <end position="154"/>
    </location>
</feature>
<evidence type="ECO:0000259" key="2">
    <source>
        <dbReference type="Pfam" id="PF00254"/>
    </source>
</evidence>
<keyword evidence="4" id="KW-1185">Reference proteome</keyword>
<keyword evidence="1" id="KW-0732">Signal</keyword>
<name>A0A1Y2CP66_9FUNG</name>
<protein>
    <recommendedName>
        <fullName evidence="2">PPIase FKBP-type domain-containing protein</fullName>
    </recommendedName>
</protein>
<proteinExistence type="predicted"/>
<feature type="signal peptide" evidence="1">
    <location>
        <begin position="1"/>
        <end position="17"/>
    </location>
</feature>